<dbReference type="Proteomes" id="UP001213681">
    <property type="component" value="Unassembled WGS sequence"/>
</dbReference>
<keyword evidence="2" id="KW-0812">Transmembrane</keyword>
<dbReference type="AlphaFoldDB" id="A0AAD6C2X3"/>
<keyword evidence="2" id="KW-1133">Transmembrane helix</keyword>
<dbReference type="RefSeq" id="XP_056764184.1">
    <property type="nucleotide sequence ID" value="XM_056911358.1"/>
</dbReference>
<dbReference type="InterPro" id="IPR036291">
    <property type="entry name" value="NAD(P)-bd_dom_sf"/>
</dbReference>
<keyword evidence="1" id="KW-0560">Oxidoreductase</keyword>
<dbReference type="PANTHER" id="PTHR47534">
    <property type="entry name" value="YALI0E05731P"/>
    <property type="match status" value="1"/>
</dbReference>
<sequence>MVALSAVQSSNAILSKTLPLGLVGVFVGATSGIGKAAVLKLAQYTRQPRLYFIGRSQRAADEILPQLKQINPDGQYEFIKADASLLSVVDEVCESIQAKETKVDVLFQSQGTLDISTETSEKLPLVMALSYYSRMRFITNLLPLLQRSSLSRVVIVLAGTKEGPINPNDIPGRRVLPWKARGHLCSMITLTLEYFAKRAPGGKGNTLSDGAEVAVGSDGVVGSGVYIVDEVCESGGQEVQKVLDGLRNDGTQKIWEHLQSEFSRVTGKAGIQ</sequence>
<dbReference type="Gene3D" id="3.40.50.720">
    <property type="entry name" value="NAD(P)-binding Rossmann-like Domain"/>
    <property type="match status" value="1"/>
</dbReference>
<keyword evidence="2" id="KW-0472">Membrane</keyword>
<dbReference type="EMBL" id="JAPVEA010000007">
    <property type="protein sequence ID" value="KAJ5444104.1"/>
    <property type="molecule type" value="Genomic_DNA"/>
</dbReference>
<comment type="caution">
    <text evidence="3">The sequence shown here is derived from an EMBL/GenBank/DDBJ whole genome shotgun (WGS) entry which is preliminary data.</text>
</comment>
<name>A0AAD6C2X3_9EURO</name>
<feature type="transmembrane region" description="Helical" evidence="2">
    <location>
        <begin position="20"/>
        <end position="42"/>
    </location>
</feature>
<reference evidence="3" key="2">
    <citation type="journal article" date="2023" name="IMA Fungus">
        <title>Comparative genomic study of the Penicillium genus elucidates a diverse pangenome and 15 lateral gene transfer events.</title>
        <authorList>
            <person name="Petersen C."/>
            <person name="Sorensen T."/>
            <person name="Nielsen M.R."/>
            <person name="Sondergaard T.E."/>
            <person name="Sorensen J.L."/>
            <person name="Fitzpatrick D.A."/>
            <person name="Frisvad J.C."/>
            <person name="Nielsen K.L."/>
        </authorList>
    </citation>
    <scope>NUCLEOTIDE SEQUENCE</scope>
    <source>
        <strain evidence="3">IBT 16125</strain>
    </source>
</reference>
<dbReference type="Pfam" id="PF00106">
    <property type="entry name" value="adh_short"/>
    <property type="match status" value="1"/>
</dbReference>
<keyword evidence="4" id="KW-1185">Reference proteome</keyword>
<reference evidence="3" key="1">
    <citation type="submission" date="2022-12" db="EMBL/GenBank/DDBJ databases">
        <authorList>
            <person name="Petersen C."/>
        </authorList>
    </citation>
    <scope>NUCLEOTIDE SEQUENCE</scope>
    <source>
        <strain evidence="3">IBT 16125</strain>
    </source>
</reference>
<evidence type="ECO:0000256" key="1">
    <source>
        <dbReference type="ARBA" id="ARBA00023002"/>
    </source>
</evidence>
<dbReference type="InterPro" id="IPR002347">
    <property type="entry name" value="SDR_fam"/>
</dbReference>
<dbReference type="GO" id="GO:0016491">
    <property type="term" value="F:oxidoreductase activity"/>
    <property type="evidence" value="ECO:0007669"/>
    <property type="project" value="UniProtKB-KW"/>
</dbReference>
<evidence type="ECO:0000313" key="3">
    <source>
        <dbReference type="EMBL" id="KAJ5444104.1"/>
    </source>
</evidence>
<accession>A0AAD6C2X3</accession>
<protein>
    <submittedName>
        <fullName evidence="3">Oxidoreductase andH</fullName>
    </submittedName>
</protein>
<dbReference type="SUPFAM" id="SSF51735">
    <property type="entry name" value="NAD(P)-binding Rossmann-fold domains"/>
    <property type="match status" value="1"/>
</dbReference>
<evidence type="ECO:0000313" key="4">
    <source>
        <dbReference type="Proteomes" id="UP001213681"/>
    </source>
</evidence>
<gene>
    <name evidence="3" type="ORF">N7458_007976</name>
</gene>
<organism evidence="3 4">
    <name type="scientific">Penicillium daleae</name>
    <dbReference type="NCBI Taxonomy" id="63821"/>
    <lineage>
        <taxon>Eukaryota</taxon>
        <taxon>Fungi</taxon>
        <taxon>Dikarya</taxon>
        <taxon>Ascomycota</taxon>
        <taxon>Pezizomycotina</taxon>
        <taxon>Eurotiomycetes</taxon>
        <taxon>Eurotiomycetidae</taxon>
        <taxon>Eurotiales</taxon>
        <taxon>Aspergillaceae</taxon>
        <taxon>Penicillium</taxon>
    </lineage>
</organism>
<dbReference type="PANTHER" id="PTHR47534:SF3">
    <property type="entry name" value="ALCOHOL DEHYDROGENASE-LIKE C-TERMINAL DOMAIN-CONTAINING PROTEIN"/>
    <property type="match status" value="1"/>
</dbReference>
<proteinExistence type="predicted"/>
<dbReference type="InterPro" id="IPR052228">
    <property type="entry name" value="Sec_Metab_Biosynth_Oxidored"/>
</dbReference>
<dbReference type="GeneID" id="81601601"/>
<evidence type="ECO:0000256" key="2">
    <source>
        <dbReference type="SAM" id="Phobius"/>
    </source>
</evidence>